<organism evidence="1 2">
    <name type="scientific">Georgenia soli</name>
    <dbReference type="NCBI Taxonomy" id="638953"/>
    <lineage>
        <taxon>Bacteria</taxon>
        <taxon>Bacillati</taxon>
        <taxon>Actinomycetota</taxon>
        <taxon>Actinomycetes</taxon>
        <taxon>Micrococcales</taxon>
        <taxon>Bogoriellaceae</taxon>
        <taxon>Georgenia</taxon>
    </lineage>
</organism>
<dbReference type="EMBL" id="PDJI01000004">
    <property type="protein sequence ID" value="PFG38865.1"/>
    <property type="molecule type" value="Genomic_DNA"/>
</dbReference>
<protein>
    <submittedName>
        <fullName evidence="1">Uncharacterized protein</fullName>
    </submittedName>
</protein>
<accession>A0A2A9EKT8</accession>
<comment type="caution">
    <text evidence="1">The sequence shown here is derived from an EMBL/GenBank/DDBJ whole genome shotgun (WGS) entry which is preliminary data.</text>
</comment>
<evidence type="ECO:0000313" key="2">
    <source>
        <dbReference type="Proteomes" id="UP000222106"/>
    </source>
</evidence>
<keyword evidence="2" id="KW-1185">Reference proteome</keyword>
<dbReference type="AlphaFoldDB" id="A0A2A9EKT8"/>
<reference evidence="1 2" key="1">
    <citation type="submission" date="2017-10" db="EMBL/GenBank/DDBJ databases">
        <title>Sequencing the genomes of 1000 actinobacteria strains.</title>
        <authorList>
            <person name="Klenk H.-P."/>
        </authorList>
    </citation>
    <scope>NUCLEOTIDE SEQUENCE [LARGE SCALE GENOMIC DNA]</scope>
    <source>
        <strain evidence="1 2">DSM 21838</strain>
    </source>
</reference>
<sequence>MTAVVPTFATLEHVLALNDPSAAHGGPQWPI</sequence>
<dbReference type="Proteomes" id="UP000222106">
    <property type="component" value="Unassembled WGS sequence"/>
</dbReference>
<gene>
    <name evidence="1" type="ORF">ATJ97_1354</name>
</gene>
<evidence type="ECO:0000313" key="1">
    <source>
        <dbReference type="EMBL" id="PFG38865.1"/>
    </source>
</evidence>
<name>A0A2A9EKT8_9MICO</name>
<proteinExistence type="predicted"/>